<evidence type="ECO:0000313" key="1">
    <source>
        <dbReference type="EMBL" id="PIZ95559.1"/>
    </source>
</evidence>
<sequence length="238" mass="28074">MSYKFSRLIDVAREKMAICNDPIHDLGHVERVVKISKDLGQSYELKTMHIQALELAAWWHDVGRTVTKRPSILWMVFVDDTISAIMLCWQTIRRGLFGGVPGLASRIIFCNSFVTGKFFSKILLSKKTRMLLNILHDADTIDILSTNRMEQVLDLVMKSRLYLVGYRFLAWWNFSTSELAMRTKAGKKYIMSFFKKFLDWMRAPQVYCWHVRHFGQEWFVKNTCRVEQYILRARVLYL</sequence>
<dbReference type="EMBL" id="PFPK01000009">
    <property type="protein sequence ID" value="PIZ95559.1"/>
    <property type="molecule type" value="Genomic_DNA"/>
</dbReference>
<accession>A0A2M7V9N5</accession>
<reference evidence="2" key="1">
    <citation type="submission" date="2017-09" db="EMBL/GenBank/DDBJ databases">
        <title>Depth-based differentiation of microbial function through sediment-hosted aquifers and enrichment of novel symbionts in the deep terrestrial subsurface.</title>
        <authorList>
            <person name="Probst A.J."/>
            <person name="Ladd B."/>
            <person name="Jarett J.K."/>
            <person name="Geller-Mcgrath D.E."/>
            <person name="Sieber C.M.K."/>
            <person name="Emerson J.B."/>
            <person name="Anantharaman K."/>
            <person name="Thomas B.C."/>
            <person name="Malmstrom R."/>
            <person name="Stieglmeier M."/>
            <person name="Klingl A."/>
            <person name="Woyke T."/>
            <person name="Ryan C.M."/>
            <person name="Banfield J.F."/>
        </authorList>
    </citation>
    <scope>NUCLEOTIDE SEQUENCE [LARGE SCALE GENOMIC DNA]</scope>
</reference>
<proteinExistence type="predicted"/>
<dbReference type="InterPro" id="IPR003607">
    <property type="entry name" value="HD/PDEase_dom"/>
</dbReference>
<dbReference type="AlphaFoldDB" id="A0A2M7V9N5"/>
<dbReference type="SUPFAM" id="SSF109604">
    <property type="entry name" value="HD-domain/PDEase-like"/>
    <property type="match status" value="1"/>
</dbReference>
<comment type="caution">
    <text evidence="1">The sequence shown here is derived from an EMBL/GenBank/DDBJ whole genome shotgun (WGS) entry which is preliminary data.</text>
</comment>
<gene>
    <name evidence="1" type="ORF">COX81_00635</name>
</gene>
<dbReference type="Proteomes" id="UP000228568">
    <property type="component" value="Unassembled WGS sequence"/>
</dbReference>
<name>A0A2M7V9N5_9BACT</name>
<evidence type="ECO:0008006" key="3">
    <source>
        <dbReference type="Google" id="ProtNLM"/>
    </source>
</evidence>
<evidence type="ECO:0000313" key="2">
    <source>
        <dbReference type="Proteomes" id="UP000228568"/>
    </source>
</evidence>
<protein>
    <recommendedName>
        <fullName evidence="3">HD domain-containing protein</fullName>
    </recommendedName>
</protein>
<dbReference type="Gene3D" id="1.10.3210.10">
    <property type="entry name" value="Hypothetical protein af1432"/>
    <property type="match status" value="1"/>
</dbReference>
<dbReference type="CDD" id="cd00077">
    <property type="entry name" value="HDc"/>
    <property type="match status" value="1"/>
</dbReference>
<organism evidence="1 2">
    <name type="scientific">Candidatus Magasanikbacteria bacterium CG_4_10_14_0_2_um_filter_37_12</name>
    <dbReference type="NCBI Taxonomy" id="1974637"/>
    <lineage>
        <taxon>Bacteria</taxon>
        <taxon>Candidatus Magasanikiibacteriota</taxon>
    </lineage>
</organism>